<evidence type="ECO:0000313" key="2">
    <source>
        <dbReference type="EMBL" id="MDF8266370.1"/>
    </source>
</evidence>
<feature type="transmembrane region" description="Helical" evidence="1">
    <location>
        <begin position="208"/>
        <end position="227"/>
    </location>
</feature>
<accession>A0ABT6CBT9</accession>
<feature type="transmembrane region" description="Helical" evidence="1">
    <location>
        <begin position="51"/>
        <end position="74"/>
    </location>
</feature>
<protein>
    <recommendedName>
        <fullName evidence="4">ABC transporter permease</fullName>
    </recommendedName>
</protein>
<proteinExistence type="predicted"/>
<dbReference type="EMBL" id="JAROAV010000055">
    <property type="protein sequence ID" value="MDF8266370.1"/>
    <property type="molecule type" value="Genomic_DNA"/>
</dbReference>
<reference evidence="2 3" key="1">
    <citation type="submission" date="2023-03" db="EMBL/GenBank/DDBJ databases">
        <title>YIM 133296 draft genome.</title>
        <authorList>
            <person name="Xiong L."/>
        </authorList>
    </citation>
    <scope>NUCLEOTIDE SEQUENCE [LARGE SCALE GENOMIC DNA]</scope>
    <source>
        <strain evidence="2 3">YIM 133296</strain>
    </source>
</reference>
<evidence type="ECO:0000256" key="1">
    <source>
        <dbReference type="SAM" id="Phobius"/>
    </source>
</evidence>
<keyword evidence="1" id="KW-0812">Transmembrane</keyword>
<feature type="transmembrane region" description="Helical" evidence="1">
    <location>
        <begin position="177"/>
        <end position="202"/>
    </location>
</feature>
<feature type="transmembrane region" description="Helical" evidence="1">
    <location>
        <begin position="95"/>
        <end position="116"/>
    </location>
</feature>
<organism evidence="2 3">
    <name type="scientific">Luteipulveratus flavus</name>
    <dbReference type="NCBI Taxonomy" id="3031728"/>
    <lineage>
        <taxon>Bacteria</taxon>
        <taxon>Bacillati</taxon>
        <taxon>Actinomycetota</taxon>
        <taxon>Actinomycetes</taxon>
        <taxon>Micrococcales</taxon>
        <taxon>Dermacoccaceae</taxon>
        <taxon>Luteipulveratus</taxon>
    </lineage>
</organism>
<sequence length="306" mass="32671">MTATPARGVIHDLGYRPFTGRRRTPAQTAVSLYGTALRHCFGLGRAGKSKVLPWLISALMLVPALVLAGIIIQLKKMSLQSQADLFGPLSTYFGYPYWTQLLLTIFVAGQAPVLFARDLRYRTIVLYYARPLSRTTLVLVRLAALTTAVFAIIAVPLTIWYAVAISSDLPRGQHTKAYLAALVGSLVLALTLSALTGMVSTFTTRTGLSATGVIIVLMISSGVVTSIQGIAHDQGRDAVGHVAAAANPFSAVAGLVSGLFHQPLPSDEMTRPVGVGWNLFFVAVCLAWVVVPTLILLARTRKAASL</sequence>
<feature type="transmembrane region" description="Helical" evidence="1">
    <location>
        <begin position="280"/>
        <end position="298"/>
    </location>
</feature>
<name>A0ABT6CBT9_9MICO</name>
<feature type="transmembrane region" description="Helical" evidence="1">
    <location>
        <begin position="136"/>
        <end position="165"/>
    </location>
</feature>
<evidence type="ECO:0008006" key="4">
    <source>
        <dbReference type="Google" id="ProtNLM"/>
    </source>
</evidence>
<keyword evidence="3" id="KW-1185">Reference proteome</keyword>
<keyword evidence="1" id="KW-1133">Transmembrane helix</keyword>
<dbReference type="RefSeq" id="WP_277193566.1">
    <property type="nucleotide sequence ID" value="NZ_JAROAV010000055.1"/>
</dbReference>
<comment type="caution">
    <text evidence="2">The sequence shown here is derived from an EMBL/GenBank/DDBJ whole genome shotgun (WGS) entry which is preliminary data.</text>
</comment>
<evidence type="ECO:0000313" key="3">
    <source>
        <dbReference type="Proteomes" id="UP001528912"/>
    </source>
</evidence>
<feature type="transmembrane region" description="Helical" evidence="1">
    <location>
        <begin position="239"/>
        <end position="260"/>
    </location>
</feature>
<dbReference type="Proteomes" id="UP001528912">
    <property type="component" value="Unassembled WGS sequence"/>
</dbReference>
<keyword evidence="1" id="KW-0472">Membrane</keyword>
<gene>
    <name evidence="2" type="ORF">P4R38_19140</name>
</gene>